<dbReference type="InterPro" id="IPR013765">
    <property type="entry name" value="DNA_recomb/repair_RecA"/>
</dbReference>
<dbReference type="HAMAP" id="MF_00268">
    <property type="entry name" value="RecA"/>
    <property type="match status" value="1"/>
</dbReference>
<dbReference type="SUPFAM" id="SSF52540">
    <property type="entry name" value="P-loop containing nucleoside triphosphate hydrolases"/>
    <property type="match status" value="1"/>
</dbReference>
<dbReference type="SMART" id="SM00382">
    <property type="entry name" value="AAA"/>
    <property type="match status" value="1"/>
</dbReference>
<keyword evidence="3 7" id="KW-0067">ATP-binding</keyword>
<proteinExistence type="inferred from homology"/>
<keyword evidence="4 8" id="KW-0238">DNA-binding</keyword>
<feature type="domain" description="RecA family profile 1" evidence="9">
    <location>
        <begin position="126"/>
        <end position="284"/>
    </location>
</feature>
<keyword evidence="5 8" id="KW-0233">DNA recombination</keyword>
<dbReference type="SUPFAM" id="SSF54752">
    <property type="entry name" value="RecA protein, C-terminal domain"/>
    <property type="match status" value="1"/>
</dbReference>
<dbReference type="NCBIfam" id="TIGR02012">
    <property type="entry name" value="tigrfam_recA"/>
    <property type="match status" value="1"/>
</dbReference>
<dbReference type="PANTHER" id="PTHR45900">
    <property type="entry name" value="RECA"/>
    <property type="match status" value="1"/>
</dbReference>
<dbReference type="InterPro" id="IPR023400">
    <property type="entry name" value="RecA_C_sf"/>
</dbReference>
<dbReference type="InterPro" id="IPR020587">
    <property type="entry name" value="RecA_monomer-monomer_interface"/>
</dbReference>
<dbReference type="CDD" id="cd00983">
    <property type="entry name" value="RecA"/>
    <property type="match status" value="1"/>
</dbReference>
<dbReference type="InterPro" id="IPR049261">
    <property type="entry name" value="RecA-like_C"/>
</dbReference>
<dbReference type="Pfam" id="PF00154">
    <property type="entry name" value="RecA_N"/>
    <property type="match status" value="1"/>
</dbReference>
<dbReference type="GO" id="GO:0005524">
    <property type="term" value="F:ATP binding"/>
    <property type="evidence" value="ECO:0007669"/>
    <property type="project" value="UniProtKB-KW"/>
</dbReference>
<dbReference type="Gene3D" id="3.40.50.300">
    <property type="entry name" value="P-loop containing nucleotide triphosphate hydrolases"/>
    <property type="match status" value="1"/>
</dbReference>
<evidence type="ECO:0000256" key="4">
    <source>
        <dbReference type="ARBA" id="ARBA00023125"/>
    </source>
</evidence>
<evidence type="ECO:0000256" key="7">
    <source>
        <dbReference type="RuleBase" id="RU003422"/>
    </source>
</evidence>
<evidence type="ECO:0000256" key="5">
    <source>
        <dbReference type="ARBA" id="ARBA00023172"/>
    </source>
</evidence>
<sequence length="451" mass="46815">MSAVAVSSAATNLATPKRAGAVSGGGGSSGSGAPMLRAAFLSTRTRLLGRATAFSSSLLVPHAGARDASKVTAAAAARAARAEAAAAVGDASSDAKARALDSVLKEINSRFGKNSIMKLGTNSYGEVVTTPTGALTLDLALGGGYPKGRVVEIYGPESSGKTTLALHAMAEVQKAGGSVALIDAEHAFDPVFAKHLGVDVDKLLLCQPDSGEMALEVADSLIRSSAVDMVAVDSVAALVPRAELEGEIGQTQVGAQARLMSGALRKIAGNASKHNCTIIFLNQLRQKVGVIYGNPEVTSGGQALKYYASVRLEVRIKEKISAGTQGQIGIRVKSTVKKNKVAPPYKLAEFDILFGSGISSNGCLLDAAEAVGVVAKRGSWYYCGEQRLAQGRDKTLDVIKEDADLRTKIEAQTRQVLAGKDINDIYEGEEPVVEESFAEGDGVLREQVPSS</sequence>
<dbReference type="AlphaFoldDB" id="A0A2P6TUT1"/>
<evidence type="ECO:0000313" key="11">
    <source>
        <dbReference type="EMBL" id="PRW57829.1"/>
    </source>
</evidence>
<dbReference type="InterPro" id="IPR049428">
    <property type="entry name" value="RecA-like_N"/>
</dbReference>
<reference evidence="11 12" key="1">
    <citation type="journal article" date="2018" name="Plant J.">
        <title>Genome sequences of Chlorella sorokiniana UTEX 1602 and Micractinium conductrix SAG 241.80: implications to maltose excretion by a green alga.</title>
        <authorList>
            <person name="Arriola M.B."/>
            <person name="Velmurugan N."/>
            <person name="Zhang Y."/>
            <person name="Plunkett M.H."/>
            <person name="Hondzo H."/>
            <person name="Barney B.M."/>
        </authorList>
    </citation>
    <scope>NUCLEOTIDE SEQUENCE [LARGE SCALE GENOMIC DNA]</scope>
    <source>
        <strain evidence="12">UTEX 1602</strain>
    </source>
</reference>
<evidence type="ECO:0000256" key="2">
    <source>
        <dbReference type="ARBA" id="ARBA00022741"/>
    </source>
</evidence>
<dbReference type="OrthoDB" id="5957327at2759"/>
<dbReference type="Proteomes" id="UP000239899">
    <property type="component" value="Unassembled WGS sequence"/>
</dbReference>
<keyword evidence="8" id="KW-0227">DNA damage</keyword>
<dbReference type="PROSITE" id="PS50163">
    <property type="entry name" value="RECA_3"/>
    <property type="match status" value="1"/>
</dbReference>
<keyword evidence="12" id="KW-1185">Reference proteome</keyword>
<organism evidence="11 12">
    <name type="scientific">Chlorella sorokiniana</name>
    <name type="common">Freshwater green alga</name>
    <dbReference type="NCBI Taxonomy" id="3076"/>
    <lineage>
        <taxon>Eukaryota</taxon>
        <taxon>Viridiplantae</taxon>
        <taxon>Chlorophyta</taxon>
        <taxon>core chlorophytes</taxon>
        <taxon>Trebouxiophyceae</taxon>
        <taxon>Chlorellales</taxon>
        <taxon>Chlorellaceae</taxon>
        <taxon>Chlorella clade</taxon>
        <taxon>Chlorella</taxon>
    </lineage>
</organism>
<dbReference type="EMBL" id="LHPG02000006">
    <property type="protein sequence ID" value="PRW57829.1"/>
    <property type="molecule type" value="Genomic_DNA"/>
</dbReference>
<comment type="function">
    <text evidence="6">Involved in recombination ability and DNA strand transfer activity.</text>
</comment>
<dbReference type="PANTHER" id="PTHR45900:SF1">
    <property type="entry name" value="MITOCHONDRIAL DNA REPAIR PROTEIN RECA HOMOLOG-RELATED"/>
    <property type="match status" value="1"/>
</dbReference>
<dbReference type="PRINTS" id="PR00142">
    <property type="entry name" value="RECA"/>
</dbReference>
<evidence type="ECO:0000259" key="9">
    <source>
        <dbReference type="PROSITE" id="PS50162"/>
    </source>
</evidence>
<gene>
    <name evidence="11" type="ORF">C2E21_3371</name>
</gene>
<evidence type="ECO:0000256" key="3">
    <source>
        <dbReference type="ARBA" id="ARBA00022840"/>
    </source>
</evidence>
<comment type="similarity">
    <text evidence="1 7">Belongs to the RecA family.</text>
</comment>
<dbReference type="GO" id="GO:0003697">
    <property type="term" value="F:single-stranded DNA binding"/>
    <property type="evidence" value="ECO:0007669"/>
    <property type="project" value="InterPro"/>
</dbReference>
<evidence type="ECO:0000259" key="10">
    <source>
        <dbReference type="PROSITE" id="PS50163"/>
    </source>
</evidence>
<dbReference type="FunFam" id="3.40.50.300:FF:000087">
    <property type="entry name" value="Recombinase RecA"/>
    <property type="match status" value="1"/>
</dbReference>
<keyword evidence="2 7" id="KW-0547">Nucleotide-binding</keyword>
<dbReference type="GO" id="GO:0140664">
    <property type="term" value="F:ATP-dependent DNA damage sensor activity"/>
    <property type="evidence" value="ECO:0007669"/>
    <property type="project" value="InterPro"/>
</dbReference>
<name>A0A2P6TUT1_CHLSO</name>
<dbReference type="Pfam" id="PF21096">
    <property type="entry name" value="RecA_C"/>
    <property type="match status" value="1"/>
</dbReference>
<dbReference type="InterPro" id="IPR003593">
    <property type="entry name" value="AAA+_ATPase"/>
</dbReference>
<evidence type="ECO:0000256" key="6">
    <source>
        <dbReference type="ARBA" id="ARBA00056887"/>
    </source>
</evidence>
<feature type="domain" description="RecA family profile 2" evidence="10">
    <location>
        <begin position="289"/>
        <end position="363"/>
    </location>
</feature>
<dbReference type="STRING" id="3076.A0A2P6TUT1"/>
<dbReference type="GO" id="GO:0006281">
    <property type="term" value="P:DNA repair"/>
    <property type="evidence" value="ECO:0007669"/>
    <property type="project" value="InterPro"/>
</dbReference>
<dbReference type="InterPro" id="IPR020588">
    <property type="entry name" value="RecA_ATP-bd"/>
</dbReference>
<accession>A0A2P6TUT1</accession>
<dbReference type="GO" id="GO:0006310">
    <property type="term" value="P:DNA recombination"/>
    <property type="evidence" value="ECO:0007669"/>
    <property type="project" value="UniProtKB-KW"/>
</dbReference>
<comment type="caution">
    <text evidence="11">The sequence shown here is derived from an EMBL/GenBank/DDBJ whole genome shotgun (WGS) entry which is preliminary data.</text>
</comment>
<evidence type="ECO:0000313" key="12">
    <source>
        <dbReference type="Proteomes" id="UP000239899"/>
    </source>
</evidence>
<dbReference type="PROSITE" id="PS50162">
    <property type="entry name" value="RECA_2"/>
    <property type="match status" value="1"/>
</dbReference>
<evidence type="ECO:0000256" key="1">
    <source>
        <dbReference type="ARBA" id="ARBA00009391"/>
    </source>
</evidence>
<dbReference type="InterPro" id="IPR027417">
    <property type="entry name" value="P-loop_NTPase"/>
</dbReference>
<evidence type="ECO:0000256" key="8">
    <source>
        <dbReference type="RuleBase" id="RU004527"/>
    </source>
</evidence>
<protein>
    <submittedName>
        <fullName evidence="11">DNA recombination repair</fullName>
    </submittedName>
</protein>